<evidence type="ECO:0000313" key="2">
    <source>
        <dbReference type="EMBL" id="EXI66051.1"/>
    </source>
</evidence>
<dbReference type="Proteomes" id="UP000020218">
    <property type="component" value="Unassembled WGS sequence"/>
</dbReference>
<feature type="compositionally biased region" description="Polar residues" evidence="1">
    <location>
        <begin position="102"/>
        <end position="112"/>
    </location>
</feature>
<comment type="caution">
    <text evidence="2">The sequence shown here is derived from an EMBL/GenBank/DDBJ whole genome shotgun (WGS) entry which is preliminary data.</text>
</comment>
<name>A0A011MU29_9PROT</name>
<dbReference type="EMBL" id="JFAX01000017">
    <property type="protein sequence ID" value="EXI66051.1"/>
    <property type="molecule type" value="Genomic_DNA"/>
</dbReference>
<feature type="region of interest" description="Disordered" evidence="1">
    <location>
        <begin position="84"/>
        <end position="125"/>
    </location>
</feature>
<dbReference type="AlphaFoldDB" id="A0A011MU29"/>
<keyword evidence="3" id="KW-1185">Reference proteome</keyword>
<reference evidence="2" key="1">
    <citation type="submission" date="2014-02" db="EMBL/GenBank/DDBJ databases">
        <title>Expanding our view of genomic diversity in Candidatus Accumulibacter clades.</title>
        <authorList>
            <person name="Skennerton C.T."/>
            <person name="Barr J.J."/>
            <person name="Slater F.R."/>
            <person name="Bond P.L."/>
            <person name="Tyson G.W."/>
        </authorList>
    </citation>
    <scope>NUCLEOTIDE SEQUENCE [LARGE SCALE GENOMIC DNA]</scope>
</reference>
<accession>A0A011MU29</accession>
<evidence type="ECO:0000313" key="3">
    <source>
        <dbReference type="Proteomes" id="UP000020218"/>
    </source>
</evidence>
<evidence type="ECO:0000256" key="1">
    <source>
        <dbReference type="SAM" id="MobiDB-lite"/>
    </source>
</evidence>
<gene>
    <name evidence="2" type="ORF">AW08_02790</name>
</gene>
<sequence>MSAPLAHATVRMTGCWPATVSVAAKPCCGYVDQVSSIRRFAKTHRPLIRMASVGAAVWHGKARSPRHVSDRAVVILSQCSQPVRNSSCSGRSWHVPRVDPRSNPSLGWQTPGRSGAADRRPPNGVSGNRCGSDFSCLPALFRPRPCGHAGGSQRVRLGLNARRRLPLAVCHAAHLGYACGSCRLSNPRSLLSAPCPLSLKASRPGRTSVLPVRASTVAG</sequence>
<organism evidence="2 3">
    <name type="scientific">Candidatus Accumulibacter adjunctus</name>
    <dbReference type="NCBI Taxonomy" id="1454001"/>
    <lineage>
        <taxon>Bacteria</taxon>
        <taxon>Pseudomonadati</taxon>
        <taxon>Pseudomonadota</taxon>
        <taxon>Betaproteobacteria</taxon>
        <taxon>Candidatus Accumulibacter</taxon>
    </lineage>
</organism>
<proteinExistence type="predicted"/>
<protein>
    <submittedName>
        <fullName evidence="2">Uncharacterized protein</fullName>
    </submittedName>
</protein>